<evidence type="ECO:0000256" key="8">
    <source>
        <dbReference type="ARBA" id="ARBA00023180"/>
    </source>
</evidence>
<feature type="transmembrane region" description="Helical" evidence="10">
    <location>
        <begin position="83"/>
        <end position="100"/>
    </location>
</feature>
<dbReference type="PRINTS" id="PR01788">
    <property type="entry name" value="PROSTANOIDR"/>
</dbReference>
<dbReference type="Ensembl" id="ENSEBUT00000009630.1">
    <property type="protein sequence ID" value="ENSEBUP00000009111.1"/>
    <property type="gene ID" value="ENSEBUG00000005874.1"/>
</dbReference>
<dbReference type="InterPro" id="IPR000276">
    <property type="entry name" value="GPCR_Rhodpsn"/>
</dbReference>
<keyword evidence="6 10" id="KW-0472">Membrane</keyword>
<evidence type="ECO:0000256" key="4">
    <source>
        <dbReference type="ARBA" id="ARBA00022989"/>
    </source>
</evidence>
<evidence type="ECO:0000256" key="6">
    <source>
        <dbReference type="ARBA" id="ARBA00023136"/>
    </source>
</evidence>
<keyword evidence="4 10" id="KW-1133">Transmembrane helix</keyword>
<evidence type="ECO:0000313" key="13">
    <source>
        <dbReference type="Proteomes" id="UP000694388"/>
    </source>
</evidence>
<feature type="transmembrane region" description="Helical" evidence="10">
    <location>
        <begin position="121"/>
        <end position="141"/>
    </location>
</feature>
<organism evidence="12 13">
    <name type="scientific">Eptatretus burgeri</name>
    <name type="common">Inshore hagfish</name>
    <dbReference type="NCBI Taxonomy" id="7764"/>
    <lineage>
        <taxon>Eukaryota</taxon>
        <taxon>Metazoa</taxon>
        <taxon>Chordata</taxon>
        <taxon>Craniata</taxon>
        <taxon>Vertebrata</taxon>
        <taxon>Cyclostomata</taxon>
        <taxon>Myxini</taxon>
        <taxon>Myxiniformes</taxon>
        <taxon>Myxinidae</taxon>
        <taxon>Eptatretinae</taxon>
        <taxon>Eptatretus</taxon>
    </lineage>
</organism>
<dbReference type="GeneTree" id="ENSGT01050000244902"/>
<evidence type="ECO:0000313" key="12">
    <source>
        <dbReference type="Ensembl" id="ENSEBUP00000009111.1"/>
    </source>
</evidence>
<evidence type="ECO:0000256" key="5">
    <source>
        <dbReference type="ARBA" id="ARBA00023040"/>
    </source>
</evidence>
<dbReference type="GO" id="GO:0007189">
    <property type="term" value="P:adenylate cyclase-activating G protein-coupled receptor signaling pathway"/>
    <property type="evidence" value="ECO:0007669"/>
    <property type="project" value="TreeGrafter"/>
</dbReference>
<dbReference type="InterPro" id="IPR017452">
    <property type="entry name" value="GPCR_Rhodpsn_7TM"/>
</dbReference>
<keyword evidence="9" id="KW-0807">Transducer</keyword>
<keyword evidence="5" id="KW-0297">G-protein coupled receptor</keyword>
<dbReference type="Pfam" id="PF00001">
    <property type="entry name" value="7tm_1"/>
    <property type="match status" value="1"/>
</dbReference>
<feature type="domain" description="G-protein coupled receptors family 1 profile" evidence="11">
    <location>
        <begin position="18"/>
        <end position="244"/>
    </location>
</feature>
<protein>
    <recommendedName>
        <fullName evidence="11">G-protein coupled receptors family 1 profile domain-containing protein</fullName>
    </recommendedName>
</protein>
<sequence length="287" mass="32296">MQKRTQHTNSFSLIFSLPLLLALYILARSPCKNRAFHSMLLALTVTDLITTCAVVPVPLAALITNQTVTVLGGDALCLYISTSLLYSSLVTQFLLCGLAFERYMSIARPFHSSRLTRWCAVRTFLGLVYTFSAVVCALPLLGVGGTREYEPGTWCYKSVEGNWKLGNWTFALLYSLLMMVLFIIMVFSNFVVLFVLFGLVKKRRRRLQPRSAHFSAVSHEDQDILNVVIAITVITLCCVMPFTVSHTYTHTHHTPHTTDRGWRFSVFILNSSSSYQAMMSNLTDGRN</sequence>
<keyword evidence="2" id="KW-1003">Cell membrane</keyword>
<dbReference type="PROSITE" id="PS00237">
    <property type="entry name" value="G_PROTEIN_RECEP_F1_1"/>
    <property type="match status" value="1"/>
</dbReference>
<evidence type="ECO:0000256" key="9">
    <source>
        <dbReference type="ARBA" id="ARBA00023224"/>
    </source>
</evidence>
<dbReference type="GO" id="GO:0006954">
    <property type="term" value="P:inflammatory response"/>
    <property type="evidence" value="ECO:0007669"/>
    <property type="project" value="TreeGrafter"/>
</dbReference>
<dbReference type="PANTHER" id="PTHR11866:SF16">
    <property type="entry name" value="PROSTAGLANDIN E2 RECEPTOR EP4 SUBTYPE-LIKE PROTEIN"/>
    <property type="match status" value="1"/>
</dbReference>
<name>A0A8C4Q2N6_EPTBU</name>
<dbReference type="GO" id="GO:0005886">
    <property type="term" value="C:plasma membrane"/>
    <property type="evidence" value="ECO:0007669"/>
    <property type="project" value="UniProtKB-SubCell"/>
</dbReference>
<evidence type="ECO:0000256" key="1">
    <source>
        <dbReference type="ARBA" id="ARBA00004651"/>
    </source>
</evidence>
<dbReference type="Gene3D" id="1.20.1070.10">
    <property type="entry name" value="Rhodopsin 7-helix transmembrane proteins"/>
    <property type="match status" value="1"/>
</dbReference>
<feature type="transmembrane region" description="Helical" evidence="10">
    <location>
        <begin position="6"/>
        <end position="27"/>
    </location>
</feature>
<dbReference type="Proteomes" id="UP000694388">
    <property type="component" value="Unplaced"/>
</dbReference>
<proteinExistence type="predicted"/>
<evidence type="ECO:0000256" key="7">
    <source>
        <dbReference type="ARBA" id="ARBA00023170"/>
    </source>
</evidence>
<evidence type="ECO:0000256" key="10">
    <source>
        <dbReference type="SAM" id="Phobius"/>
    </source>
</evidence>
<keyword evidence="7" id="KW-0675">Receptor</keyword>
<feature type="transmembrane region" description="Helical" evidence="10">
    <location>
        <begin position="224"/>
        <end position="244"/>
    </location>
</feature>
<keyword evidence="8" id="KW-0325">Glycoprotein</keyword>
<evidence type="ECO:0000256" key="2">
    <source>
        <dbReference type="ARBA" id="ARBA00022475"/>
    </source>
</evidence>
<dbReference type="PANTHER" id="PTHR11866">
    <property type="entry name" value="G-PROTEIN COUPLED RECEPTOR FAMILY 1 MEMBER"/>
    <property type="match status" value="1"/>
</dbReference>
<feature type="transmembrane region" description="Helical" evidence="10">
    <location>
        <begin position="39"/>
        <end position="63"/>
    </location>
</feature>
<keyword evidence="3 10" id="KW-0812">Transmembrane</keyword>
<reference evidence="12" key="1">
    <citation type="submission" date="2025-08" db="UniProtKB">
        <authorList>
            <consortium name="Ensembl"/>
        </authorList>
    </citation>
    <scope>IDENTIFICATION</scope>
</reference>
<reference evidence="12" key="2">
    <citation type="submission" date="2025-09" db="UniProtKB">
        <authorList>
            <consortium name="Ensembl"/>
        </authorList>
    </citation>
    <scope>IDENTIFICATION</scope>
</reference>
<accession>A0A8C4Q2N6</accession>
<dbReference type="InterPro" id="IPR008365">
    <property type="entry name" value="Prostanoid_rcpt"/>
</dbReference>
<dbReference type="SUPFAM" id="SSF81321">
    <property type="entry name" value="Family A G protein-coupled receptor-like"/>
    <property type="match status" value="1"/>
</dbReference>
<dbReference type="AlphaFoldDB" id="A0A8C4Q2N6"/>
<evidence type="ECO:0000256" key="3">
    <source>
        <dbReference type="ARBA" id="ARBA00022692"/>
    </source>
</evidence>
<keyword evidence="13" id="KW-1185">Reference proteome</keyword>
<dbReference type="PROSITE" id="PS50262">
    <property type="entry name" value="G_PROTEIN_RECEP_F1_2"/>
    <property type="match status" value="1"/>
</dbReference>
<evidence type="ECO:0000259" key="11">
    <source>
        <dbReference type="PROSITE" id="PS50262"/>
    </source>
</evidence>
<comment type="subcellular location">
    <subcellularLocation>
        <location evidence="1">Cell membrane</location>
        <topology evidence="1">Multi-pass membrane protein</topology>
    </subcellularLocation>
</comment>
<feature type="transmembrane region" description="Helical" evidence="10">
    <location>
        <begin position="172"/>
        <end position="200"/>
    </location>
</feature>
<dbReference type="GO" id="GO:0007204">
    <property type="term" value="P:positive regulation of cytosolic calcium ion concentration"/>
    <property type="evidence" value="ECO:0007669"/>
    <property type="project" value="TreeGrafter"/>
</dbReference>
<dbReference type="GO" id="GO:0004930">
    <property type="term" value="F:G protein-coupled receptor activity"/>
    <property type="evidence" value="ECO:0007669"/>
    <property type="project" value="UniProtKB-KW"/>
</dbReference>